<dbReference type="GO" id="GO:0004065">
    <property type="term" value="F:arylsulfatase activity"/>
    <property type="evidence" value="ECO:0007669"/>
    <property type="project" value="UniProtKB-EC"/>
</dbReference>
<evidence type="ECO:0000313" key="7">
    <source>
        <dbReference type="EMBL" id="TWT53451.1"/>
    </source>
</evidence>
<dbReference type="OrthoDB" id="9783154at2"/>
<dbReference type="Gene3D" id="3.30.1120.10">
    <property type="match status" value="1"/>
</dbReference>
<evidence type="ECO:0000256" key="1">
    <source>
        <dbReference type="ARBA" id="ARBA00008779"/>
    </source>
</evidence>
<gene>
    <name evidence="7" type="primary">atsA_8</name>
    <name evidence="7" type="ORF">Pla22_10800</name>
</gene>
<dbReference type="Gene3D" id="3.40.720.10">
    <property type="entry name" value="Alkaline Phosphatase, subunit A"/>
    <property type="match status" value="1"/>
</dbReference>
<accession>A0A5C5WTH2</accession>
<proteinExistence type="inferred from homology"/>
<evidence type="ECO:0000256" key="3">
    <source>
        <dbReference type="ARBA" id="ARBA00022801"/>
    </source>
</evidence>
<evidence type="ECO:0000313" key="8">
    <source>
        <dbReference type="Proteomes" id="UP000316598"/>
    </source>
</evidence>
<comment type="similarity">
    <text evidence="1">Belongs to the sulfatase family.</text>
</comment>
<comment type="caution">
    <text evidence="7">The sequence shown here is derived from an EMBL/GenBank/DDBJ whole genome shotgun (WGS) entry which is preliminary data.</text>
</comment>
<dbReference type="PANTHER" id="PTHR42693:SF53">
    <property type="entry name" value="ENDO-4-O-SULFATASE"/>
    <property type="match status" value="1"/>
</dbReference>
<dbReference type="RefSeq" id="WP_146513671.1">
    <property type="nucleotide sequence ID" value="NZ_SJPI01000001.1"/>
</dbReference>
<keyword evidence="2" id="KW-0479">Metal-binding</keyword>
<dbReference type="InterPro" id="IPR000917">
    <property type="entry name" value="Sulfatase_N"/>
</dbReference>
<organism evidence="7 8">
    <name type="scientific">Rubripirellula amarantea</name>
    <dbReference type="NCBI Taxonomy" id="2527999"/>
    <lineage>
        <taxon>Bacteria</taxon>
        <taxon>Pseudomonadati</taxon>
        <taxon>Planctomycetota</taxon>
        <taxon>Planctomycetia</taxon>
        <taxon>Pirellulales</taxon>
        <taxon>Pirellulaceae</taxon>
        <taxon>Rubripirellula</taxon>
    </lineage>
</organism>
<keyword evidence="3 7" id="KW-0378">Hydrolase</keyword>
<dbReference type="InterPro" id="IPR017850">
    <property type="entry name" value="Alkaline_phosphatase_core_sf"/>
</dbReference>
<dbReference type="EMBL" id="SJPI01000001">
    <property type="protein sequence ID" value="TWT53451.1"/>
    <property type="molecule type" value="Genomic_DNA"/>
</dbReference>
<evidence type="ECO:0000256" key="4">
    <source>
        <dbReference type="ARBA" id="ARBA00022837"/>
    </source>
</evidence>
<dbReference type="PROSITE" id="PS00523">
    <property type="entry name" value="SULFATASE_1"/>
    <property type="match status" value="1"/>
</dbReference>
<evidence type="ECO:0000256" key="2">
    <source>
        <dbReference type="ARBA" id="ARBA00022723"/>
    </source>
</evidence>
<dbReference type="InterPro" id="IPR024607">
    <property type="entry name" value="Sulfatase_CS"/>
</dbReference>
<dbReference type="PANTHER" id="PTHR42693">
    <property type="entry name" value="ARYLSULFATASE FAMILY MEMBER"/>
    <property type="match status" value="1"/>
</dbReference>
<dbReference type="GO" id="GO:0046872">
    <property type="term" value="F:metal ion binding"/>
    <property type="evidence" value="ECO:0007669"/>
    <property type="project" value="UniProtKB-KW"/>
</dbReference>
<evidence type="ECO:0000256" key="5">
    <source>
        <dbReference type="SAM" id="Phobius"/>
    </source>
</evidence>
<dbReference type="InterPro" id="IPR050738">
    <property type="entry name" value="Sulfatase"/>
</dbReference>
<protein>
    <submittedName>
        <fullName evidence="7">Arylsulfatase</fullName>
        <ecNumber evidence="7">3.1.6.1</ecNumber>
    </submittedName>
</protein>
<dbReference type="CDD" id="cd16146">
    <property type="entry name" value="ARS_like"/>
    <property type="match status" value="1"/>
</dbReference>
<keyword evidence="8" id="KW-1185">Reference proteome</keyword>
<feature type="transmembrane region" description="Helical" evidence="5">
    <location>
        <begin position="21"/>
        <end position="43"/>
    </location>
</feature>
<evidence type="ECO:0000259" key="6">
    <source>
        <dbReference type="Pfam" id="PF00884"/>
    </source>
</evidence>
<keyword evidence="5" id="KW-1133">Transmembrane helix</keyword>
<dbReference type="AlphaFoldDB" id="A0A5C5WTH2"/>
<keyword evidence="5" id="KW-0812">Transmembrane</keyword>
<name>A0A5C5WTH2_9BACT</name>
<dbReference type="Proteomes" id="UP000316598">
    <property type="component" value="Unassembled WGS sequence"/>
</dbReference>
<dbReference type="EC" id="3.1.6.1" evidence="7"/>
<feature type="domain" description="Sulfatase N-terminal" evidence="6">
    <location>
        <begin position="54"/>
        <end position="378"/>
    </location>
</feature>
<keyword evidence="5" id="KW-0472">Membrane</keyword>
<dbReference type="SUPFAM" id="SSF53649">
    <property type="entry name" value="Alkaline phosphatase-like"/>
    <property type="match status" value="1"/>
</dbReference>
<sequence>MNDPPCFTGANASRTLAAVWLLPRVIYGLFISAVWVSAVWVSAVSADSVHAGRPNVVLIVSDDQGGGDYGFMGNDLIRTPQLDAMNECSGRLTNFYVSPVCGPTRASLMTGRYNYRTRCVDTYVGRAMMDSGEVTLAELLRDAGYRTGIYGKWHLGDNYPLRAMDQGFQDSLVHRGGGIGQPSDPIGAEGKYTDPTLFKNGNQVQRKGYCTDIFFDEAMDFIAKSVDSDAPFFTYIATNAPHGPFHDVPNDLYEQYRNVDFAPIMVGKVAPKRMDEQQDKLARIAAMITNIDQNVGRLFSKLDDLGIRENTIVVYLNDNGPNSKRYVGDMRGSKSNVDDGGIRSPLLFHWPEKVDAGTTANELCAHIDVLPTILDACDVELPANLIIDGRSFLPLMTGRNAPWPTRQLVIQSHRGDVPQRYHHFALHENSWKLVHPSGFGKESFEGECKYQLYDLSLDPKQQRDLASQHPNVVKRLANAYAAWFDDVSSTRPDNFDPPRIIVGTPNEPTTVLTRQDWRHTQGKPWAVDSNGHWLLESNSSGRYEVEVFMNTDLPTAQATINAGSFSQRLDIPAGKRTGNRTVMQLPSGQFTLAVDVVVREQVQGPHQVSLKRIDD</sequence>
<keyword evidence="4" id="KW-0106">Calcium</keyword>
<dbReference type="Pfam" id="PF00884">
    <property type="entry name" value="Sulfatase"/>
    <property type="match status" value="1"/>
</dbReference>
<reference evidence="7 8" key="1">
    <citation type="submission" date="2019-02" db="EMBL/GenBank/DDBJ databases">
        <title>Deep-cultivation of Planctomycetes and their phenomic and genomic characterization uncovers novel biology.</title>
        <authorList>
            <person name="Wiegand S."/>
            <person name="Jogler M."/>
            <person name="Boedeker C."/>
            <person name="Pinto D."/>
            <person name="Vollmers J."/>
            <person name="Rivas-Marin E."/>
            <person name="Kohn T."/>
            <person name="Peeters S.H."/>
            <person name="Heuer A."/>
            <person name="Rast P."/>
            <person name="Oberbeckmann S."/>
            <person name="Bunk B."/>
            <person name="Jeske O."/>
            <person name="Meyerdierks A."/>
            <person name="Storesund J.E."/>
            <person name="Kallscheuer N."/>
            <person name="Luecker S."/>
            <person name="Lage O.M."/>
            <person name="Pohl T."/>
            <person name="Merkel B.J."/>
            <person name="Hornburger P."/>
            <person name="Mueller R.-W."/>
            <person name="Bruemmer F."/>
            <person name="Labrenz M."/>
            <person name="Spormann A.M."/>
            <person name="Op Den Camp H."/>
            <person name="Overmann J."/>
            <person name="Amann R."/>
            <person name="Jetten M.S.M."/>
            <person name="Mascher T."/>
            <person name="Medema M.H."/>
            <person name="Devos D.P."/>
            <person name="Kaster A.-K."/>
            <person name="Ovreas L."/>
            <person name="Rohde M."/>
            <person name="Galperin M.Y."/>
            <person name="Jogler C."/>
        </authorList>
    </citation>
    <scope>NUCLEOTIDE SEQUENCE [LARGE SCALE GENOMIC DNA]</scope>
    <source>
        <strain evidence="7 8">Pla22</strain>
    </source>
</reference>
<dbReference type="FunFam" id="3.40.720.10:FF:000070">
    <property type="entry name" value="Arylsulfatase A"/>
    <property type="match status" value="1"/>
</dbReference>